<dbReference type="GO" id="GO:0016020">
    <property type="term" value="C:membrane"/>
    <property type="evidence" value="ECO:0007669"/>
    <property type="project" value="InterPro"/>
</dbReference>
<dbReference type="Proteomes" id="UP000663881">
    <property type="component" value="Unassembled WGS sequence"/>
</dbReference>
<evidence type="ECO:0000313" key="2">
    <source>
        <dbReference type="Proteomes" id="UP000663881"/>
    </source>
</evidence>
<dbReference type="GO" id="GO:0003830">
    <property type="term" value="F:beta-1,4-mannosylglycoprotein 4-beta-N-acetylglucosaminyltransferase activity"/>
    <property type="evidence" value="ECO:0007669"/>
    <property type="project" value="InterPro"/>
</dbReference>
<dbReference type="InterPro" id="IPR006813">
    <property type="entry name" value="Glyco_trans_17"/>
</dbReference>
<dbReference type="AlphaFoldDB" id="A0A818XXR7"/>
<name>A0A818XXR7_9BILA</name>
<dbReference type="PANTHER" id="PTHR12224:SF0">
    <property type="entry name" value="BETA-1,4-MANNOSYL-GLYCOPROTEIN 4-BETA-N-ACETYLGLUCOSAMINYLTRANSFERASE"/>
    <property type="match status" value="1"/>
</dbReference>
<comment type="caution">
    <text evidence="1">The sequence shown here is derived from an EMBL/GenBank/DDBJ whole genome shotgun (WGS) entry which is preliminary data.</text>
</comment>
<dbReference type="EMBL" id="CAJOAY010000830">
    <property type="protein sequence ID" value="CAF3742868.1"/>
    <property type="molecule type" value="Genomic_DNA"/>
</dbReference>
<sequence length="374" mass="43743">MLFIFLALIIIIFGLVLDKYQLSPIVLPILFLNTATTSTTSTTSTTATTTTTTAAIIFRPYPLTNQDCKSYDFKRLRRPNMSHVTLPIYDYFIFHDELDTLEIRLYELYNYVTLFLIAESQTTLTGKSKPLYLKENWQKFEKYHDKMRRIEVELDEDPRGQWTNEIKMRRDGLLLALKNQTQDILLLTSDVDEIPKAHFLYLLNACELPKPFPSLVLVCAYYYYSFEFRRQGGAIDGPTVSFLAGNRTNRTTSPDGKYVRDERFSYQPMPSACYHCSWCFDRINLTRSKLASFSHSELNRAEYHTQEHIIDRYRHGKDLFNRPSEIYVRIENNDEIPELIKAQPERFSYLINRAALVNAGFRDVTQTNSSEKQR</sequence>
<dbReference type="GO" id="GO:0006044">
    <property type="term" value="P:N-acetylglucosamine metabolic process"/>
    <property type="evidence" value="ECO:0007669"/>
    <property type="project" value="TreeGrafter"/>
</dbReference>
<gene>
    <name evidence="1" type="ORF">OKA104_LOCUS15214</name>
</gene>
<evidence type="ECO:0000313" key="1">
    <source>
        <dbReference type="EMBL" id="CAF3742868.1"/>
    </source>
</evidence>
<dbReference type="Pfam" id="PF04724">
    <property type="entry name" value="Glyco_transf_17"/>
    <property type="match status" value="1"/>
</dbReference>
<accession>A0A818XXR7</accession>
<protein>
    <submittedName>
        <fullName evidence="1">Uncharacterized protein</fullName>
    </submittedName>
</protein>
<proteinExistence type="predicted"/>
<dbReference type="PANTHER" id="PTHR12224">
    <property type="entry name" value="BETA-1,4-MANNOSYL-GLYCOPROTEIN BETA-1,4-N-ACETYLGLUCOSAMINYL-TRANSFERASE"/>
    <property type="match status" value="1"/>
</dbReference>
<reference evidence="1" key="1">
    <citation type="submission" date="2021-02" db="EMBL/GenBank/DDBJ databases">
        <authorList>
            <person name="Nowell W R."/>
        </authorList>
    </citation>
    <scope>NUCLEOTIDE SEQUENCE</scope>
</reference>
<organism evidence="1 2">
    <name type="scientific">Adineta steineri</name>
    <dbReference type="NCBI Taxonomy" id="433720"/>
    <lineage>
        <taxon>Eukaryota</taxon>
        <taxon>Metazoa</taxon>
        <taxon>Spiralia</taxon>
        <taxon>Gnathifera</taxon>
        <taxon>Rotifera</taxon>
        <taxon>Eurotatoria</taxon>
        <taxon>Bdelloidea</taxon>
        <taxon>Adinetida</taxon>
        <taxon>Adinetidae</taxon>
        <taxon>Adineta</taxon>
    </lineage>
</organism>